<sequence length="309" mass="34873">MSLVNSADSAEAGLAVAKLRKINQGLRVGLRDATAGWREAVVLCRGVEKKCEELYGEVEELKRQRSVQRSKEADLLDRIQGMEKVGESHRKQIEVSKVEGDEVLRQFEAECREKEATLLQLEDATEANQKLTARIEALEKEKEEREKRDERDREEREKIDEINKSATEEFLFSTLSDFSSPYNKADEVASYPVPGAAATTTPLPPHQPNNIDTIHASIAKSIASRFEESIKERIKQRSMYEVKAIEAAVRNALEGLELDGEMKSKKKKKRNGKGAQRLPPRRAPRGATGGAEVENVTRLKRRRNRIVNP</sequence>
<keyword evidence="4" id="KW-1185">Reference proteome</keyword>
<proteinExistence type="predicted"/>
<keyword evidence="1" id="KW-0175">Coiled coil</keyword>
<organism evidence="3 4">
    <name type="scientific">Triparma columacea</name>
    <dbReference type="NCBI Taxonomy" id="722753"/>
    <lineage>
        <taxon>Eukaryota</taxon>
        <taxon>Sar</taxon>
        <taxon>Stramenopiles</taxon>
        <taxon>Ochrophyta</taxon>
        <taxon>Bolidophyceae</taxon>
        <taxon>Parmales</taxon>
        <taxon>Triparmaceae</taxon>
        <taxon>Triparma</taxon>
    </lineage>
</organism>
<evidence type="ECO:0000256" key="1">
    <source>
        <dbReference type="SAM" id="Coils"/>
    </source>
</evidence>
<feature type="region of interest" description="Disordered" evidence="2">
    <location>
        <begin position="255"/>
        <end position="309"/>
    </location>
</feature>
<evidence type="ECO:0000256" key="2">
    <source>
        <dbReference type="SAM" id="MobiDB-lite"/>
    </source>
</evidence>
<feature type="compositionally biased region" description="Basic residues" evidence="2">
    <location>
        <begin position="298"/>
        <end position="309"/>
    </location>
</feature>
<dbReference type="AlphaFoldDB" id="A0A9W7GDQ4"/>
<name>A0A9W7GDQ4_9STRA</name>
<dbReference type="EMBL" id="BRYA01001464">
    <property type="protein sequence ID" value="GMI43927.1"/>
    <property type="molecule type" value="Genomic_DNA"/>
</dbReference>
<feature type="coiled-coil region" evidence="1">
    <location>
        <begin position="104"/>
        <end position="160"/>
    </location>
</feature>
<dbReference type="OrthoDB" id="203771at2759"/>
<comment type="caution">
    <text evidence="3">The sequence shown here is derived from an EMBL/GenBank/DDBJ whole genome shotgun (WGS) entry which is preliminary data.</text>
</comment>
<evidence type="ECO:0000313" key="3">
    <source>
        <dbReference type="EMBL" id="GMI43927.1"/>
    </source>
</evidence>
<accession>A0A9W7GDQ4</accession>
<feature type="coiled-coil region" evidence="1">
    <location>
        <begin position="44"/>
        <end position="71"/>
    </location>
</feature>
<gene>
    <name evidence="3" type="ORF">TrCOL_g13381</name>
</gene>
<reference evidence="4" key="1">
    <citation type="journal article" date="2023" name="Commun. Biol.">
        <title>Genome analysis of Parmales, the sister group of diatoms, reveals the evolutionary specialization of diatoms from phago-mixotrophs to photoautotrophs.</title>
        <authorList>
            <person name="Ban H."/>
            <person name="Sato S."/>
            <person name="Yoshikawa S."/>
            <person name="Yamada K."/>
            <person name="Nakamura Y."/>
            <person name="Ichinomiya M."/>
            <person name="Sato N."/>
            <person name="Blanc-Mathieu R."/>
            <person name="Endo H."/>
            <person name="Kuwata A."/>
            <person name="Ogata H."/>
        </authorList>
    </citation>
    <scope>NUCLEOTIDE SEQUENCE [LARGE SCALE GENOMIC DNA]</scope>
</reference>
<dbReference type="Proteomes" id="UP001165065">
    <property type="component" value="Unassembled WGS sequence"/>
</dbReference>
<evidence type="ECO:0000313" key="4">
    <source>
        <dbReference type="Proteomes" id="UP001165065"/>
    </source>
</evidence>
<protein>
    <submittedName>
        <fullName evidence="3">Uncharacterized protein</fullName>
    </submittedName>
</protein>